<keyword evidence="6" id="KW-0479">Metal-binding</keyword>
<dbReference type="AlphaFoldDB" id="A0A9X4RVW1"/>
<evidence type="ECO:0000256" key="8">
    <source>
        <dbReference type="ARBA" id="ARBA00023014"/>
    </source>
</evidence>
<dbReference type="FunFam" id="3.20.19.10:FF:000001">
    <property type="entry name" value="Aconitate hydratase"/>
    <property type="match status" value="1"/>
</dbReference>
<dbReference type="Gene3D" id="6.10.190.10">
    <property type="match status" value="1"/>
</dbReference>
<dbReference type="FunFam" id="3.30.499.10:FF:000002">
    <property type="entry name" value="Aconitate hydratase"/>
    <property type="match status" value="1"/>
</dbReference>
<dbReference type="EC" id="4.2.1.3" evidence="4"/>
<dbReference type="InterPro" id="IPR006249">
    <property type="entry name" value="Aconitase/IRP2"/>
</dbReference>
<dbReference type="NCBIfam" id="NF006757">
    <property type="entry name" value="PRK09277.1"/>
    <property type="match status" value="1"/>
</dbReference>
<organism evidence="16 17">
    <name type="scientific">Profundicola chukchiensis</name>
    <dbReference type="NCBI Taxonomy" id="2961959"/>
    <lineage>
        <taxon>Bacteria</taxon>
        <taxon>Pseudomonadati</taxon>
        <taxon>Bacteroidota</taxon>
        <taxon>Flavobacteriia</taxon>
        <taxon>Flavobacteriales</taxon>
        <taxon>Weeksellaceae</taxon>
        <taxon>Profundicola</taxon>
    </lineage>
</organism>
<dbReference type="RefSeq" id="WP_304419868.1">
    <property type="nucleotide sequence ID" value="NZ_JANCMU010000001.1"/>
</dbReference>
<sequence length="937" mass="104309">MNKDPYNIKQKLSVGGKDFDFYSLVELEKQGHEISKLPFSIRILLENVLRNYDDFAITKEHLETLIGWTPNASEKDIPFKPARVLMQDFTGVPAVVDIASLRAEVARKGKDPNKINPLIPVDLVVDHSVQVDYFGTNYSYEKNMDVEYERNRERYQFLKWAQQSFDNFSVVPPGMGICHQVNLEYLSKGVVERDGQVFPDTLVGTDSHTPMVNGIGVVAWGVGGIEAEAAILGQPIYFIMPEVVGLKLTGKLPLGSTATDLVLNIAHLLRQHGVVGKFVEVFGPGLDHLSVPDRATIGNMSPEFGCTITYFPIDDKTLHYMRETNRDEAQINLVETYCKANMLWRENEDKIQYSTVLELDVSSIQPTVAGPKRPQDKIALKDFKPKFIDLLGESFGRSYIDPDDRGQLLPNGEMSESIARFKEEGGGNQPTTEMRTERPDSSIEADENKLKTVWITQGSKKFELSDGSVAIAAITSCTNTSNPFVMIGAGLVARKARELGIDVKPWVKTSLAPGSKVVTDYLEKADLMKDLEALQFHLVGYGCTSCIGNSGPLPPQISKAIDEYDLVVASVLSGNRNFEARVHSQVKMNFLMSPMLVVAYAIAGRVDIDLLNEPISYDKNQKAIYLKDIWPSDDEIHKIMSDVLSPKDFAKNYGEIFAGNEIWRNLEVPQDMVYQWDDNSTYIQEIPFFKNISEEPHALQDIQNAKALLVLGDSITTDHISPAGAFNKDSAAGKYLLERGVPENQFNSYGSRRGNDEVMVRGTFANVRIKNKLAEQEGGYTTYLPSGEEMSVYDAAQKYKEDNTPLIVLTGKEYGSGSSRDWAAKGTFLLGVKCVLAESYERIHRSNLVGLGVLPLEYKPGDTAEKLGLTGKESFSITGISEGLTPHKELKVIAENEQGEKIEFGVIARLDSDIEIAYYQNDGILQYVLRQFLNNEA</sequence>
<evidence type="ECO:0000256" key="13">
    <source>
        <dbReference type="SAM" id="MobiDB-lite"/>
    </source>
</evidence>
<dbReference type="GO" id="GO:0051536">
    <property type="term" value="F:iron-sulfur cluster binding"/>
    <property type="evidence" value="ECO:0007669"/>
    <property type="project" value="UniProtKB-KW"/>
</dbReference>
<dbReference type="InterPro" id="IPR044137">
    <property type="entry name" value="AcnA_IRP_Swivel"/>
</dbReference>
<dbReference type="InterPro" id="IPR018136">
    <property type="entry name" value="Aconitase_4Fe-4S_BS"/>
</dbReference>
<dbReference type="InterPro" id="IPR001030">
    <property type="entry name" value="Acoase/IPM_deHydtase_lsu_aba"/>
</dbReference>
<name>A0A9X4RVW1_9FLAO</name>
<keyword evidence="7" id="KW-0408">Iron</keyword>
<reference evidence="16" key="1">
    <citation type="submission" date="2022-07" db="EMBL/GenBank/DDBJ databases">
        <title>Description and genome-wide analysis of Profundicola chukchiensis gen. nov., sp. nov., marine bacteria isolated from bottom sediments of the Chukchi Sea.</title>
        <authorList>
            <person name="Romanenko L."/>
            <person name="Otstavnykh N."/>
            <person name="Kurilenko V."/>
            <person name="Eremeev V."/>
            <person name="Velansky P."/>
            <person name="Mikhailov V."/>
            <person name="Isaeva M."/>
        </authorList>
    </citation>
    <scope>NUCLEOTIDE SEQUENCE</scope>
    <source>
        <strain evidence="16">KMM 9713</strain>
    </source>
</reference>
<dbReference type="InterPro" id="IPR036008">
    <property type="entry name" value="Aconitase_4Fe-4S_dom"/>
</dbReference>
<evidence type="ECO:0000256" key="9">
    <source>
        <dbReference type="ARBA" id="ARBA00023239"/>
    </source>
</evidence>
<proteinExistence type="inferred from homology"/>
<comment type="similarity">
    <text evidence="3">Belongs to the aconitase/IPM isomerase family.</text>
</comment>
<dbReference type="SUPFAM" id="SSF53732">
    <property type="entry name" value="Aconitase iron-sulfur domain"/>
    <property type="match status" value="1"/>
</dbReference>
<comment type="catalytic activity">
    <reaction evidence="10">
        <text>citrate = D-threo-isocitrate</text>
        <dbReference type="Rhea" id="RHEA:10336"/>
        <dbReference type="ChEBI" id="CHEBI:15562"/>
        <dbReference type="ChEBI" id="CHEBI:16947"/>
        <dbReference type="EC" id="4.2.1.3"/>
    </reaction>
</comment>
<feature type="compositionally biased region" description="Basic and acidic residues" evidence="13">
    <location>
        <begin position="434"/>
        <end position="443"/>
    </location>
</feature>
<dbReference type="PRINTS" id="PR00415">
    <property type="entry name" value="ACONITASE"/>
</dbReference>
<evidence type="ECO:0000313" key="17">
    <source>
        <dbReference type="Proteomes" id="UP001152599"/>
    </source>
</evidence>
<evidence type="ECO:0000313" key="16">
    <source>
        <dbReference type="EMBL" id="MDG4945162.1"/>
    </source>
</evidence>
<dbReference type="GO" id="GO:0046872">
    <property type="term" value="F:metal ion binding"/>
    <property type="evidence" value="ECO:0007669"/>
    <property type="project" value="UniProtKB-KW"/>
</dbReference>
<comment type="caution">
    <text evidence="16">The sequence shown here is derived from an EMBL/GenBank/DDBJ whole genome shotgun (WGS) entry which is preliminary data.</text>
</comment>
<feature type="region of interest" description="Disordered" evidence="13">
    <location>
        <begin position="422"/>
        <end position="443"/>
    </location>
</feature>
<dbReference type="Pfam" id="PF00694">
    <property type="entry name" value="Aconitase_C"/>
    <property type="match status" value="1"/>
</dbReference>
<dbReference type="GO" id="GO:0003994">
    <property type="term" value="F:aconitate hydratase activity"/>
    <property type="evidence" value="ECO:0007669"/>
    <property type="project" value="UniProtKB-EC"/>
</dbReference>
<dbReference type="Gene3D" id="3.30.499.10">
    <property type="entry name" value="Aconitase, domain 3"/>
    <property type="match status" value="2"/>
</dbReference>
<evidence type="ECO:0000256" key="3">
    <source>
        <dbReference type="ARBA" id="ARBA00007185"/>
    </source>
</evidence>
<evidence type="ECO:0000256" key="12">
    <source>
        <dbReference type="ARBA" id="ARBA00031977"/>
    </source>
</evidence>
<dbReference type="Gene3D" id="3.20.19.10">
    <property type="entry name" value="Aconitase, domain 4"/>
    <property type="match status" value="1"/>
</dbReference>
<feature type="domain" description="Aconitase A/isopropylmalate dehydratase small subunit swivel" evidence="15">
    <location>
        <begin position="734"/>
        <end position="859"/>
    </location>
</feature>
<dbReference type="PROSITE" id="PS00450">
    <property type="entry name" value="ACONITASE_1"/>
    <property type="match status" value="1"/>
</dbReference>
<dbReference type="CDD" id="cd01580">
    <property type="entry name" value="AcnA_IRP_Swivel"/>
    <property type="match status" value="1"/>
</dbReference>
<evidence type="ECO:0000256" key="10">
    <source>
        <dbReference type="ARBA" id="ARBA00023501"/>
    </source>
</evidence>
<evidence type="ECO:0000259" key="15">
    <source>
        <dbReference type="Pfam" id="PF00694"/>
    </source>
</evidence>
<dbReference type="InterPro" id="IPR000573">
    <property type="entry name" value="AconitaseA/IPMdHydase_ssu_swvl"/>
</dbReference>
<gene>
    <name evidence="16" type="ORF">NMK71_01945</name>
</gene>
<dbReference type="Proteomes" id="UP001152599">
    <property type="component" value="Unassembled WGS sequence"/>
</dbReference>
<comment type="pathway">
    <text evidence="2">Carbohydrate metabolism; tricarboxylic acid cycle; isocitrate from oxaloacetate: step 2/2.</text>
</comment>
<keyword evidence="17" id="KW-1185">Reference proteome</keyword>
<evidence type="ECO:0000256" key="11">
    <source>
        <dbReference type="ARBA" id="ARBA00031081"/>
    </source>
</evidence>
<evidence type="ECO:0000256" key="2">
    <source>
        <dbReference type="ARBA" id="ARBA00004717"/>
    </source>
</evidence>
<evidence type="ECO:0000256" key="7">
    <source>
        <dbReference type="ARBA" id="ARBA00023004"/>
    </source>
</evidence>
<dbReference type="CDD" id="cd01586">
    <property type="entry name" value="AcnA_IRP"/>
    <property type="match status" value="1"/>
</dbReference>
<dbReference type="NCBIfam" id="NF009520">
    <property type="entry name" value="PRK12881.1"/>
    <property type="match status" value="1"/>
</dbReference>
<dbReference type="Pfam" id="PF00330">
    <property type="entry name" value="Aconitase"/>
    <property type="match status" value="1"/>
</dbReference>
<dbReference type="PANTHER" id="PTHR11670">
    <property type="entry name" value="ACONITASE/IRON-RESPONSIVE ELEMENT FAMILY MEMBER"/>
    <property type="match status" value="1"/>
</dbReference>
<dbReference type="InterPro" id="IPR015928">
    <property type="entry name" value="Aconitase/3IPM_dehydase_swvl"/>
</dbReference>
<evidence type="ECO:0000256" key="1">
    <source>
        <dbReference type="ARBA" id="ARBA00001966"/>
    </source>
</evidence>
<dbReference type="SUPFAM" id="SSF52016">
    <property type="entry name" value="LeuD/IlvD-like"/>
    <property type="match status" value="1"/>
</dbReference>
<evidence type="ECO:0000259" key="14">
    <source>
        <dbReference type="Pfam" id="PF00330"/>
    </source>
</evidence>
<accession>A0A9X4RVW1</accession>
<comment type="cofactor">
    <cofactor evidence="1">
        <name>[4Fe-4S] cluster</name>
        <dbReference type="ChEBI" id="CHEBI:49883"/>
    </cofactor>
</comment>
<dbReference type="InterPro" id="IPR015931">
    <property type="entry name" value="Acnase/IPM_dHydase_lsu_aba_1/3"/>
</dbReference>
<protein>
    <recommendedName>
        <fullName evidence="5">Aconitate hydratase A</fullName>
        <ecNumber evidence="4">4.2.1.3</ecNumber>
    </recommendedName>
    <alternativeName>
        <fullName evidence="12">Iron-responsive protein-like</fullName>
    </alternativeName>
    <alternativeName>
        <fullName evidence="11">RNA-binding protein</fullName>
    </alternativeName>
</protein>
<evidence type="ECO:0000256" key="5">
    <source>
        <dbReference type="ARBA" id="ARBA00019378"/>
    </source>
</evidence>
<evidence type="ECO:0000256" key="6">
    <source>
        <dbReference type="ARBA" id="ARBA00022723"/>
    </source>
</evidence>
<dbReference type="EMBL" id="JANCMU010000001">
    <property type="protein sequence ID" value="MDG4945162.1"/>
    <property type="molecule type" value="Genomic_DNA"/>
</dbReference>
<keyword evidence="9" id="KW-0456">Lyase</keyword>
<feature type="domain" description="Aconitase/3-isopropylmalate dehydratase large subunit alpha/beta/alpha" evidence="14">
    <location>
        <begin position="73"/>
        <end position="604"/>
    </location>
</feature>
<keyword evidence="8" id="KW-0411">Iron-sulfur</keyword>
<evidence type="ECO:0000256" key="4">
    <source>
        <dbReference type="ARBA" id="ARBA00012926"/>
    </source>
</evidence>